<evidence type="ECO:0000256" key="3">
    <source>
        <dbReference type="ARBA" id="ARBA00013529"/>
    </source>
</evidence>
<evidence type="ECO:0000313" key="9">
    <source>
        <dbReference type="EMBL" id="QLY77861.1"/>
    </source>
</evidence>
<sequence length="258" mass="28952">MKNRIYFFTGTGNSLTVAQNIAKALPNCELVAIHKDTPLEIPADYERLGFVFPNYSGGPPKMVVEFIRNIKLPNQNNTYLFAVATYGGNAGSVIAQIGDHIKQRNWQLHYGSTIISYPNAVTLYPMIKGVGLFTKLAKISTNRVIKKIVAKQHTSIQVLKNSAQKKYEKFMSGIPNSDSGYHVNIDCVSCGICTKVCPAKNITIDDGKPVFHHQCESCMACIQHCPKRAINYKDKTEKRGRYTHPNVNYKTIIHHYSR</sequence>
<dbReference type="GO" id="GO:0046872">
    <property type="term" value="F:metal ion binding"/>
    <property type="evidence" value="ECO:0007669"/>
    <property type="project" value="UniProtKB-KW"/>
</dbReference>
<evidence type="ECO:0000259" key="8">
    <source>
        <dbReference type="PROSITE" id="PS51379"/>
    </source>
</evidence>
<dbReference type="PANTHER" id="PTHR24960:SF79">
    <property type="entry name" value="PHOTOSYSTEM I IRON-SULFUR CENTER"/>
    <property type="match status" value="1"/>
</dbReference>
<dbReference type="InterPro" id="IPR050157">
    <property type="entry name" value="PSI_iron-sulfur_center"/>
</dbReference>
<accession>A0A7D6ZE39</accession>
<proteinExistence type="predicted"/>
<protein>
    <recommendedName>
        <fullName evidence="3">Ferredoxin</fullName>
    </recommendedName>
</protein>
<comment type="cofactor">
    <cofactor evidence="1">
        <name>[4Fe-4S] cluster</name>
        <dbReference type="ChEBI" id="CHEBI:49883"/>
    </cofactor>
</comment>
<reference evidence="9 10" key="1">
    <citation type="submission" date="2020-07" db="EMBL/GenBank/DDBJ databases">
        <title>Electron transfer.</title>
        <authorList>
            <person name="Huang L."/>
            <person name="Liu X."/>
            <person name="Zhou S."/>
        </authorList>
    </citation>
    <scope>NUCLEOTIDE SEQUENCE [LARGE SCALE GENOMIC DNA]</scope>
    <source>
        <strain evidence="9 10">Lx1</strain>
    </source>
</reference>
<feature type="domain" description="4Fe-4S ferredoxin-type" evidence="8">
    <location>
        <begin position="179"/>
        <end position="207"/>
    </location>
</feature>
<dbReference type="SUPFAM" id="SSF54862">
    <property type="entry name" value="4Fe-4S ferredoxins"/>
    <property type="match status" value="1"/>
</dbReference>
<dbReference type="PROSITE" id="PS51379">
    <property type="entry name" value="4FE4S_FER_2"/>
    <property type="match status" value="2"/>
</dbReference>
<keyword evidence="6" id="KW-0408">Iron</keyword>
<dbReference type="PANTHER" id="PTHR24960">
    <property type="entry name" value="PHOTOSYSTEM I IRON-SULFUR CENTER-RELATED"/>
    <property type="match status" value="1"/>
</dbReference>
<evidence type="ECO:0000256" key="5">
    <source>
        <dbReference type="ARBA" id="ARBA00022723"/>
    </source>
</evidence>
<keyword evidence="7" id="KW-0411">Iron-sulfur</keyword>
<dbReference type="KEGG" id="cint:HZF06_12160"/>
<feature type="domain" description="4Fe-4S ferredoxin-type" evidence="8">
    <location>
        <begin position="208"/>
        <end position="235"/>
    </location>
</feature>
<dbReference type="Gene3D" id="3.30.70.20">
    <property type="match status" value="1"/>
</dbReference>
<evidence type="ECO:0000313" key="10">
    <source>
        <dbReference type="Proteomes" id="UP000512286"/>
    </source>
</evidence>
<evidence type="ECO:0000256" key="6">
    <source>
        <dbReference type="ARBA" id="ARBA00023004"/>
    </source>
</evidence>
<evidence type="ECO:0000256" key="2">
    <source>
        <dbReference type="ARBA" id="ARBA00003532"/>
    </source>
</evidence>
<evidence type="ECO:0000256" key="7">
    <source>
        <dbReference type="ARBA" id="ARBA00023014"/>
    </source>
</evidence>
<dbReference type="InterPro" id="IPR017896">
    <property type="entry name" value="4Fe4S_Fe-S-bd"/>
</dbReference>
<dbReference type="Pfam" id="PF13187">
    <property type="entry name" value="Fer4_9"/>
    <property type="match status" value="1"/>
</dbReference>
<name>A0A7D6ZE39_9CLOT</name>
<dbReference type="PROSITE" id="PS00198">
    <property type="entry name" value="4FE4S_FER_1"/>
    <property type="match status" value="2"/>
</dbReference>
<dbReference type="NCBIfam" id="NF038196">
    <property type="entry name" value="ferrodoxin_EFR1"/>
    <property type="match status" value="1"/>
</dbReference>
<dbReference type="InterPro" id="IPR017900">
    <property type="entry name" value="4Fe4S_Fe_S_CS"/>
</dbReference>
<dbReference type="InterPro" id="IPR029039">
    <property type="entry name" value="Flavoprotein-like_sf"/>
</dbReference>
<evidence type="ECO:0000256" key="4">
    <source>
        <dbReference type="ARBA" id="ARBA00022485"/>
    </source>
</evidence>
<organism evidence="9 10">
    <name type="scientific">Clostridium intestinale</name>
    <dbReference type="NCBI Taxonomy" id="36845"/>
    <lineage>
        <taxon>Bacteria</taxon>
        <taxon>Bacillati</taxon>
        <taxon>Bacillota</taxon>
        <taxon>Clostridia</taxon>
        <taxon>Eubacteriales</taxon>
        <taxon>Clostridiaceae</taxon>
        <taxon>Clostridium</taxon>
    </lineage>
</organism>
<keyword evidence="4" id="KW-0004">4Fe-4S</keyword>
<dbReference type="GO" id="GO:0051539">
    <property type="term" value="F:4 iron, 4 sulfur cluster binding"/>
    <property type="evidence" value="ECO:0007669"/>
    <property type="project" value="UniProtKB-KW"/>
</dbReference>
<dbReference type="Gene3D" id="3.40.50.360">
    <property type="match status" value="1"/>
</dbReference>
<gene>
    <name evidence="9" type="ORF">HZF06_12160</name>
</gene>
<keyword evidence="5" id="KW-0479">Metal-binding</keyword>
<dbReference type="AlphaFoldDB" id="A0A7D6ZE39"/>
<comment type="function">
    <text evidence="2">Ferredoxins are iron-sulfur proteins that transfer electrons in a wide variety of metabolic reactions.</text>
</comment>
<evidence type="ECO:0000256" key="1">
    <source>
        <dbReference type="ARBA" id="ARBA00001966"/>
    </source>
</evidence>
<dbReference type="RefSeq" id="WP_021801891.1">
    <property type="nucleotide sequence ID" value="NZ_CP059378.1"/>
</dbReference>
<dbReference type="SUPFAM" id="SSF52218">
    <property type="entry name" value="Flavoproteins"/>
    <property type="match status" value="1"/>
</dbReference>
<dbReference type="EMBL" id="CP059378">
    <property type="protein sequence ID" value="QLY77861.1"/>
    <property type="molecule type" value="Genomic_DNA"/>
</dbReference>
<dbReference type="InterPro" id="IPR047964">
    <property type="entry name" value="EFR1-like"/>
</dbReference>
<dbReference type="Proteomes" id="UP000512286">
    <property type="component" value="Chromosome"/>
</dbReference>